<proteinExistence type="predicted"/>
<dbReference type="Proteomes" id="UP000789901">
    <property type="component" value="Unassembled WGS sequence"/>
</dbReference>
<dbReference type="EMBL" id="CAJVQB010000220">
    <property type="protein sequence ID" value="CAG8475738.1"/>
    <property type="molecule type" value="Genomic_DNA"/>
</dbReference>
<organism evidence="1 2">
    <name type="scientific">Gigaspora margarita</name>
    <dbReference type="NCBI Taxonomy" id="4874"/>
    <lineage>
        <taxon>Eukaryota</taxon>
        <taxon>Fungi</taxon>
        <taxon>Fungi incertae sedis</taxon>
        <taxon>Mucoromycota</taxon>
        <taxon>Glomeromycotina</taxon>
        <taxon>Glomeromycetes</taxon>
        <taxon>Diversisporales</taxon>
        <taxon>Gigasporaceae</taxon>
        <taxon>Gigaspora</taxon>
    </lineage>
</organism>
<name>A0ABM8VY33_GIGMA</name>
<accession>A0ABM8VY33</accession>
<evidence type="ECO:0000313" key="1">
    <source>
        <dbReference type="EMBL" id="CAG8475738.1"/>
    </source>
</evidence>
<comment type="caution">
    <text evidence="1">The sequence shown here is derived from an EMBL/GenBank/DDBJ whole genome shotgun (WGS) entry which is preliminary data.</text>
</comment>
<keyword evidence="2" id="KW-1185">Reference proteome</keyword>
<sequence>MQEDNKYKELTSEYNSWFSYCAQGLSSLYALFRKKFLPLLQ</sequence>
<protein>
    <submittedName>
        <fullName evidence="1">23996_t:CDS:1</fullName>
    </submittedName>
</protein>
<gene>
    <name evidence="1" type="ORF">GMARGA_LOCUS993</name>
</gene>
<evidence type="ECO:0000313" key="2">
    <source>
        <dbReference type="Proteomes" id="UP000789901"/>
    </source>
</evidence>
<reference evidence="1 2" key="1">
    <citation type="submission" date="2021-06" db="EMBL/GenBank/DDBJ databases">
        <authorList>
            <person name="Kallberg Y."/>
            <person name="Tangrot J."/>
            <person name="Rosling A."/>
        </authorList>
    </citation>
    <scope>NUCLEOTIDE SEQUENCE [LARGE SCALE GENOMIC DNA]</scope>
    <source>
        <strain evidence="1 2">120-4 pot B 10/14</strain>
    </source>
</reference>